<dbReference type="InterPro" id="IPR008965">
    <property type="entry name" value="CBM2/CBM3_carb-bd_dom_sf"/>
</dbReference>
<dbReference type="RefSeq" id="WP_111134534.1">
    <property type="nucleotide sequence ID" value="NZ_POUB01000075.1"/>
</dbReference>
<proteinExistence type="predicted"/>
<keyword evidence="5" id="KW-1185">Reference proteome</keyword>
<evidence type="ECO:0000256" key="2">
    <source>
        <dbReference type="SAM" id="Phobius"/>
    </source>
</evidence>
<comment type="caution">
    <text evidence="4">The sequence shown here is derived from an EMBL/GenBank/DDBJ whole genome shotgun (WGS) entry which is preliminary data.</text>
</comment>
<dbReference type="AlphaFoldDB" id="A0A2W2CIX9"/>
<dbReference type="SMART" id="SM00637">
    <property type="entry name" value="CBD_II"/>
    <property type="match status" value="1"/>
</dbReference>
<dbReference type="OrthoDB" id="3405323at2"/>
<dbReference type="InterPro" id="IPR001919">
    <property type="entry name" value="CBD2"/>
</dbReference>
<name>A0A2W2CIX9_9ACTN</name>
<dbReference type="InterPro" id="IPR012291">
    <property type="entry name" value="CBM2_carb-bd_dom_sf"/>
</dbReference>
<feature type="compositionally biased region" description="Polar residues" evidence="1">
    <location>
        <begin position="88"/>
        <end position="97"/>
    </location>
</feature>
<feature type="domain" description="CBM2" evidence="3">
    <location>
        <begin position="110"/>
        <end position="223"/>
    </location>
</feature>
<dbReference type="Pfam" id="PF00553">
    <property type="entry name" value="CBM_2"/>
    <property type="match status" value="1"/>
</dbReference>
<dbReference type="Proteomes" id="UP000248749">
    <property type="component" value="Unassembled WGS sequence"/>
</dbReference>
<organism evidence="4 5">
    <name type="scientific">Micromonospora deserti</name>
    <dbReference type="NCBI Taxonomy" id="2070366"/>
    <lineage>
        <taxon>Bacteria</taxon>
        <taxon>Bacillati</taxon>
        <taxon>Actinomycetota</taxon>
        <taxon>Actinomycetes</taxon>
        <taxon>Micromonosporales</taxon>
        <taxon>Micromonosporaceae</taxon>
        <taxon>Micromonospora</taxon>
    </lineage>
</organism>
<dbReference type="PROSITE" id="PS51173">
    <property type="entry name" value="CBM2"/>
    <property type="match status" value="1"/>
</dbReference>
<dbReference type="GO" id="GO:0004553">
    <property type="term" value="F:hydrolase activity, hydrolyzing O-glycosyl compounds"/>
    <property type="evidence" value="ECO:0007669"/>
    <property type="project" value="InterPro"/>
</dbReference>
<dbReference type="SUPFAM" id="SSF49384">
    <property type="entry name" value="Carbohydrate-binding domain"/>
    <property type="match status" value="1"/>
</dbReference>
<gene>
    <name evidence="4" type="ORF">C1I99_13345</name>
</gene>
<keyword evidence="2" id="KW-0812">Transmembrane</keyword>
<dbReference type="GO" id="GO:0005975">
    <property type="term" value="P:carbohydrate metabolic process"/>
    <property type="evidence" value="ECO:0007669"/>
    <property type="project" value="InterPro"/>
</dbReference>
<dbReference type="GO" id="GO:0030247">
    <property type="term" value="F:polysaccharide binding"/>
    <property type="evidence" value="ECO:0007669"/>
    <property type="project" value="UniProtKB-UniRule"/>
</dbReference>
<evidence type="ECO:0000256" key="1">
    <source>
        <dbReference type="SAM" id="MobiDB-lite"/>
    </source>
</evidence>
<dbReference type="EMBL" id="POUB01000075">
    <property type="protein sequence ID" value="PZF98462.1"/>
    <property type="molecule type" value="Genomic_DNA"/>
</dbReference>
<keyword evidence="2" id="KW-0472">Membrane</keyword>
<evidence type="ECO:0000313" key="4">
    <source>
        <dbReference type="EMBL" id="PZF98462.1"/>
    </source>
</evidence>
<keyword evidence="2" id="KW-1133">Transmembrane helix</keyword>
<reference evidence="4 5" key="1">
    <citation type="submission" date="2018-01" db="EMBL/GenBank/DDBJ databases">
        <title>Draft genome sequence of Salinispora sp. 13K206.</title>
        <authorList>
            <person name="Sahin N."/>
            <person name="Saygin H."/>
            <person name="Ay H."/>
        </authorList>
    </citation>
    <scope>NUCLEOTIDE SEQUENCE [LARGE SCALE GENOMIC DNA]</scope>
    <source>
        <strain evidence="4 5">13K206</strain>
    </source>
</reference>
<protein>
    <submittedName>
        <fullName evidence="4">Cellulose-binding protein</fullName>
    </submittedName>
</protein>
<feature type="region of interest" description="Disordered" evidence="1">
    <location>
        <begin position="61"/>
        <end position="119"/>
    </location>
</feature>
<evidence type="ECO:0000259" key="3">
    <source>
        <dbReference type="PROSITE" id="PS51173"/>
    </source>
</evidence>
<accession>A0A2W2CIX9</accession>
<dbReference type="Gene3D" id="2.60.40.290">
    <property type="match status" value="1"/>
</dbReference>
<feature type="transmembrane region" description="Helical" evidence="2">
    <location>
        <begin position="20"/>
        <end position="43"/>
    </location>
</feature>
<evidence type="ECO:0000313" key="5">
    <source>
        <dbReference type="Proteomes" id="UP000248749"/>
    </source>
</evidence>
<sequence>MFGTRRAPRRSFGATAIASSPWIVVSIGVIVMVVLLFVALGAYRERDRGADARLEPPVPTAVLPELSTSPTGRAVPTSAPPARPGLSPRTSVLPTGQATPARPSPAGGGPAPTPSASSAAPVTGRYAVATSFDGGFVGEVRLTNGSRTDRGWTARLAFPGGRVVTAWVEGAPQGTLTRTDDGFTYRSGVDIAPGGSATLRFHIEQADSRPASCTVDGVECSGL</sequence>